<protein>
    <recommendedName>
        <fullName evidence="3">UMOD/GP2/OIT3-like D8C domain-containing protein</fullName>
    </recommendedName>
</protein>
<reference evidence="5" key="1">
    <citation type="submission" date="2013-03" db="EMBL/GenBank/DDBJ databases">
        <authorList>
            <person name="Jeffery W."/>
            <person name="Warren W."/>
            <person name="Wilson R.K."/>
        </authorList>
    </citation>
    <scope>NUCLEOTIDE SEQUENCE</scope>
    <source>
        <strain evidence="5">female</strain>
    </source>
</reference>
<dbReference type="AlphaFoldDB" id="A0A3B1IS97"/>
<evidence type="ECO:0000259" key="3">
    <source>
        <dbReference type="Pfam" id="PF23283"/>
    </source>
</evidence>
<dbReference type="Ensembl" id="ENSAMXT00000053772.1">
    <property type="protein sequence ID" value="ENSAMXP00000032863.1"/>
    <property type="gene ID" value="ENSAMXG00000031199.1"/>
</dbReference>
<dbReference type="GeneTree" id="ENSGT00940000156038"/>
<dbReference type="PANTHER" id="PTHR36191:SF4">
    <property type="entry name" value="VWFD DOMAIN-CONTAINING PROTEIN"/>
    <property type="match status" value="1"/>
</dbReference>
<evidence type="ECO:0000313" key="4">
    <source>
        <dbReference type="Ensembl" id="ENSAMXP00000032863.1"/>
    </source>
</evidence>
<dbReference type="InterPro" id="IPR057774">
    <property type="entry name" value="D8C_UMOD/GP2/OIT3-like"/>
</dbReference>
<accession>A0A3B1IS97</accession>
<proteinExistence type="predicted"/>
<dbReference type="InParanoid" id="A0A3B1IS97"/>
<dbReference type="PANTHER" id="PTHR36191">
    <property type="entry name" value="ENDO/EXONUCLEASE/PHOSPHATASE DOMAIN-CONTAINING PROTEIN-RELATED"/>
    <property type="match status" value="1"/>
</dbReference>
<reference evidence="4" key="3">
    <citation type="submission" date="2025-08" db="UniProtKB">
        <authorList>
            <consortium name="Ensembl"/>
        </authorList>
    </citation>
    <scope>IDENTIFICATION</scope>
</reference>
<dbReference type="Pfam" id="PF23283">
    <property type="entry name" value="D8C_UMOD"/>
    <property type="match status" value="1"/>
</dbReference>
<feature type="domain" description="UMOD/GP2/OIT3-like D8C" evidence="3">
    <location>
        <begin position="54"/>
        <end position="141"/>
    </location>
</feature>
<keyword evidence="2" id="KW-1015">Disulfide bond</keyword>
<evidence type="ECO:0000256" key="2">
    <source>
        <dbReference type="ARBA" id="ARBA00023157"/>
    </source>
</evidence>
<evidence type="ECO:0000313" key="5">
    <source>
        <dbReference type="Proteomes" id="UP000018467"/>
    </source>
</evidence>
<reference evidence="4" key="4">
    <citation type="submission" date="2025-09" db="UniProtKB">
        <authorList>
            <consortium name="Ensembl"/>
        </authorList>
    </citation>
    <scope>IDENTIFICATION</scope>
</reference>
<reference evidence="5" key="2">
    <citation type="journal article" date="2014" name="Nat. Commun.">
        <title>The cavefish genome reveals candidate genes for eye loss.</title>
        <authorList>
            <person name="McGaugh S.E."/>
            <person name="Gross J.B."/>
            <person name="Aken B."/>
            <person name="Blin M."/>
            <person name="Borowsky R."/>
            <person name="Chalopin D."/>
            <person name="Hinaux H."/>
            <person name="Jeffery W.R."/>
            <person name="Keene A."/>
            <person name="Ma L."/>
            <person name="Minx P."/>
            <person name="Murphy D."/>
            <person name="O'Quin K.E."/>
            <person name="Retaux S."/>
            <person name="Rohner N."/>
            <person name="Searle S.M."/>
            <person name="Stahl B.A."/>
            <person name="Tabin C."/>
            <person name="Volff J.N."/>
            <person name="Yoshizawa M."/>
            <person name="Warren W.C."/>
        </authorList>
    </citation>
    <scope>NUCLEOTIDE SEQUENCE [LARGE SCALE GENOMIC DNA]</scope>
    <source>
        <strain evidence="5">female</strain>
    </source>
</reference>
<keyword evidence="1" id="KW-0732">Signal</keyword>
<keyword evidence="5" id="KW-1185">Reference proteome</keyword>
<dbReference type="Bgee" id="ENSAMXG00000031199">
    <property type="expression patterns" value="Expressed in pharyngeal gill"/>
</dbReference>
<sequence>MVKLTECVFSTAGNVTSTMFDPCDNYNVLDEYWRSTKRYDTGHDDTIVEWNGWYRLFLQGASAQMPECCVGVYRCGTYYTLWLNGPHPQIEDGVVTRQVCGNAGYDCYYYRTTTIQVKACPGNYYVYELIRPDYCNMAYCTGIHIKKNLSEILPLCSLC</sequence>
<organism evidence="4 5">
    <name type="scientific">Astyanax mexicanus</name>
    <name type="common">Blind cave fish</name>
    <name type="synonym">Astyanax fasciatus mexicanus</name>
    <dbReference type="NCBI Taxonomy" id="7994"/>
    <lineage>
        <taxon>Eukaryota</taxon>
        <taxon>Metazoa</taxon>
        <taxon>Chordata</taxon>
        <taxon>Craniata</taxon>
        <taxon>Vertebrata</taxon>
        <taxon>Euteleostomi</taxon>
        <taxon>Actinopterygii</taxon>
        <taxon>Neopterygii</taxon>
        <taxon>Teleostei</taxon>
        <taxon>Ostariophysi</taxon>
        <taxon>Characiformes</taxon>
        <taxon>Characoidei</taxon>
        <taxon>Acestrorhamphidae</taxon>
        <taxon>Acestrorhamphinae</taxon>
        <taxon>Astyanax</taxon>
    </lineage>
</organism>
<name>A0A3B1IS97_ASTMX</name>
<dbReference type="Proteomes" id="UP000018467">
    <property type="component" value="Unassembled WGS sequence"/>
</dbReference>
<evidence type="ECO:0000256" key="1">
    <source>
        <dbReference type="ARBA" id="ARBA00022729"/>
    </source>
</evidence>